<gene>
    <name evidence="1" type="ORF">PHAVU_008G129600g</name>
</gene>
<feature type="non-terminal residue" evidence="1">
    <location>
        <position position="1"/>
    </location>
</feature>
<dbReference type="EMBL" id="CM002295">
    <property type="protein sequence ID" value="ESW12638.1"/>
    <property type="molecule type" value="Genomic_DNA"/>
</dbReference>
<keyword evidence="2" id="KW-1185">Reference proteome</keyword>
<proteinExistence type="predicted"/>
<protein>
    <submittedName>
        <fullName evidence="1">Uncharacterized protein</fullName>
    </submittedName>
</protein>
<dbReference type="AlphaFoldDB" id="V7B723"/>
<dbReference type="Proteomes" id="UP000000226">
    <property type="component" value="Chromosome 8"/>
</dbReference>
<sequence length="276" mass="32333">HWGRVLDIFISRKLNARKQRFGFVRFHGVRDEYVLERKLDSIWIGTWKLQANLPKYRRQEKRLGNSQSQTHSQNFWSHYTQQRSYAQAVRGGKEDSDQKGDEDFLPNIRVNAETSFWLEGCYIGKLLKAVDAQAIKKSFVLGGFNLVRVRYLREKYVLLSCEEECLIERLIADNKEWFEDRWFRCRGIPLALWSNKSFAHIGAMIGNLEEVDEETVSKEVLEYARLRIRLSLGEEVTQVKSVRINDRICQVSFEEENSSVSLFGSPYHKCDLGLID</sequence>
<dbReference type="PANTHER" id="PTHR34427">
    <property type="entry name" value="DUF4283 DOMAIN PROTEIN"/>
    <property type="match status" value="1"/>
</dbReference>
<organism evidence="1 2">
    <name type="scientific">Phaseolus vulgaris</name>
    <name type="common">Kidney bean</name>
    <name type="synonym">French bean</name>
    <dbReference type="NCBI Taxonomy" id="3885"/>
    <lineage>
        <taxon>Eukaryota</taxon>
        <taxon>Viridiplantae</taxon>
        <taxon>Streptophyta</taxon>
        <taxon>Embryophyta</taxon>
        <taxon>Tracheophyta</taxon>
        <taxon>Spermatophyta</taxon>
        <taxon>Magnoliopsida</taxon>
        <taxon>eudicotyledons</taxon>
        <taxon>Gunneridae</taxon>
        <taxon>Pentapetalae</taxon>
        <taxon>rosids</taxon>
        <taxon>fabids</taxon>
        <taxon>Fabales</taxon>
        <taxon>Fabaceae</taxon>
        <taxon>Papilionoideae</taxon>
        <taxon>50 kb inversion clade</taxon>
        <taxon>NPAAA clade</taxon>
        <taxon>indigoferoid/millettioid clade</taxon>
        <taxon>Phaseoleae</taxon>
        <taxon>Phaseolus</taxon>
    </lineage>
</organism>
<evidence type="ECO:0000313" key="1">
    <source>
        <dbReference type="EMBL" id="ESW12638.1"/>
    </source>
</evidence>
<name>V7B723_PHAVU</name>
<dbReference type="OrthoDB" id="1418158at2759"/>
<reference evidence="2" key="1">
    <citation type="journal article" date="2014" name="Nat. Genet.">
        <title>A reference genome for common bean and genome-wide analysis of dual domestications.</title>
        <authorList>
            <person name="Schmutz J."/>
            <person name="McClean P.E."/>
            <person name="Mamidi S."/>
            <person name="Wu G.A."/>
            <person name="Cannon S.B."/>
            <person name="Grimwood J."/>
            <person name="Jenkins J."/>
            <person name="Shu S."/>
            <person name="Song Q."/>
            <person name="Chavarro C."/>
            <person name="Torres-Torres M."/>
            <person name="Geffroy V."/>
            <person name="Moghaddam S.M."/>
            <person name="Gao D."/>
            <person name="Abernathy B."/>
            <person name="Barry K."/>
            <person name="Blair M."/>
            <person name="Brick M.A."/>
            <person name="Chovatia M."/>
            <person name="Gepts P."/>
            <person name="Goodstein D.M."/>
            <person name="Gonzales M."/>
            <person name="Hellsten U."/>
            <person name="Hyten D.L."/>
            <person name="Jia G."/>
            <person name="Kelly J.D."/>
            <person name="Kudrna D."/>
            <person name="Lee R."/>
            <person name="Richard M.M."/>
            <person name="Miklas P.N."/>
            <person name="Osorno J.M."/>
            <person name="Rodrigues J."/>
            <person name="Thareau V."/>
            <person name="Urrea C.A."/>
            <person name="Wang M."/>
            <person name="Yu Y."/>
            <person name="Zhang M."/>
            <person name="Wing R.A."/>
            <person name="Cregan P.B."/>
            <person name="Rokhsar D.S."/>
            <person name="Jackson S.A."/>
        </authorList>
    </citation>
    <scope>NUCLEOTIDE SEQUENCE [LARGE SCALE GENOMIC DNA]</scope>
    <source>
        <strain evidence="2">cv. G19833</strain>
    </source>
</reference>
<dbReference type="PANTHER" id="PTHR34427:SF5">
    <property type="entry name" value="DUF4283 DOMAIN-CONTAINING PROTEIN"/>
    <property type="match status" value="1"/>
</dbReference>
<dbReference type="Gramene" id="ESW12638">
    <property type="protein sequence ID" value="ESW12638"/>
    <property type="gene ID" value="PHAVU_008G129600g"/>
</dbReference>
<evidence type="ECO:0000313" key="2">
    <source>
        <dbReference type="Proteomes" id="UP000000226"/>
    </source>
</evidence>
<accession>V7B723</accession>